<keyword evidence="2 4" id="KW-0418">Kinase</keyword>
<dbReference type="InterPro" id="IPR029056">
    <property type="entry name" value="Ribokinase-like"/>
</dbReference>
<dbReference type="Pfam" id="PF00294">
    <property type="entry name" value="PfkB"/>
    <property type="match status" value="1"/>
</dbReference>
<dbReference type="GO" id="GO:0016301">
    <property type="term" value="F:kinase activity"/>
    <property type="evidence" value="ECO:0007669"/>
    <property type="project" value="UniProtKB-KW"/>
</dbReference>
<evidence type="ECO:0000313" key="5">
    <source>
        <dbReference type="Proteomes" id="UP000318834"/>
    </source>
</evidence>
<evidence type="ECO:0000313" key="4">
    <source>
        <dbReference type="EMBL" id="TMI76060.1"/>
    </source>
</evidence>
<keyword evidence="1" id="KW-0808">Transferase</keyword>
<organism evidence="4 5">
    <name type="scientific">Candidatus Segetimicrobium genomatis</name>
    <dbReference type="NCBI Taxonomy" id="2569760"/>
    <lineage>
        <taxon>Bacteria</taxon>
        <taxon>Bacillati</taxon>
        <taxon>Candidatus Sysuimicrobiota</taxon>
        <taxon>Candidatus Sysuimicrobiia</taxon>
        <taxon>Candidatus Sysuimicrobiales</taxon>
        <taxon>Candidatus Segetimicrobiaceae</taxon>
        <taxon>Candidatus Segetimicrobium</taxon>
    </lineage>
</organism>
<dbReference type="PANTHER" id="PTHR10584">
    <property type="entry name" value="SUGAR KINASE"/>
    <property type="match status" value="1"/>
</dbReference>
<evidence type="ECO:0000256" key="1">
    <source>
        <dbReference type="ARBA" id="ARBA00022679"/>
    </source>
</evidence>
<accession>A0A537IXN7</accession>
<evidence type="ECO:0000256" key="2">
    <source>
        <dbReference type="ARBA" id="ARBA00022777"/>
    </source>
</evidence>
<dbReference type="PANTHER" id="PTHR10584:SF166">
    <property type="entry name" value="RIBOKINASE"/>
    <property type="match status" value="1"/>
</dbReference>
<protein>
    <submittedName>
        <fullName evidence="4">Carbohydrate kinase family protein</fullName>
    </submittedName>
</protein>
<gene>
    <name evidence="4" type="ORF">E6H05_04890</name>
</gene>
<dbReference type="InterPro" id="IPR011611">
    <property type="entry name" value="PfkB_dom"/>
</dbReference>
<dbReference type="EMBL" id="VBAP01000031">
    <property type="protein sequence ID" value="TMI76060.1"/>
    <property type="molecule type" value="Genomic_DNA"/>
</dbReference>
<dbReference type="PROSITE" id="PS00584">
    <property type="entry name" value="PFKB_KINASES_2"/>
    <property type="match status" value="1"/>
</dbReference>
<dbReference type="SUPFAM" id="SSF53613">
    <property type="entry name" value="Ribokinase-like"/>
    <property type="match status" value="1"/>
</dbReference>
<proteinExistence type="predicted"/>
<sequence length="319" mass="34568">MAATEKRPIDAIAVSAASIDHVIRVRQLPAFDEKVIGALVGRLPGGTMANFACALSRLGGRAAWMGTVGGDPEGAMLLRDFRRFRVDTQLARVDRRRHSNFTVIFLGPSAERAIVVVPSIRERLPAPARLRRSLTRARFLYLSPHDLGFAERLSRIARRAGCRVAVEVEPTADLAFAQARSLLRHTDVLAFNRDGLAMFLGIRTAISPEQAERHARRLLSYGPRYVTVTLGRHGAILAGPDEVVVHPGFRVNAVDTTGAGDCFTAALILGLCRGWPLPAIASYANAAAALSTTGVGPRGFLPSDRDVRRLVRSGARRRG</sequence>
<dbReference type="AlphaFoldDB" id="A0A537IXN7"/>
<dbReference type="Proteomes" id="UP000318834">
    <property type="component" value="Unassembled WGS sequence"/>
</dbReference>
<feature type="domain" description="Carbohydrate kinase PfkB" evidence="3">
    <location>
        <begin position="13"/>
        <end position="302"/>
    </location>
</feature>
<comment type="caution">
    <text evidence="4">The sequence shown here is derived from an EMBL/GenBank/DDBJ whole genome shotgun (WGS) entry which is preliminary data.</text>
</comment>
<dbReference type="Gene3D" id="3.40.1190.20">
    <property type="match status" value="1"/>
</dbReference>
<evidence type="ECO:0000259" key="3">
    <source>
        <dbReference type="Pfam" id="PF00294"/>
    </source>
</evidence>
<dbReference type="InterPro" id="IPR002173">
    <property type="entry name" value="Carboh/pur_kinase_PfkB_CS"/>
</dbReference>
<name>A0A537IXN7_9BACT</name>
<reference evidence="4 5" key="1">
    <citation type="journal article" date="2019" name="Nat. Microbiol.">
        <title>Mediterranean grassland soil C-N compound turnover is dependent on rainfall and depth, and is mediated by genomically divergent microorganisms.</title>
        <authorList>
            <person name="Diamond S."/>
            <person name="Andeer P.F."/>
            <person name="Li Z."/>
            <person name="Crits-Christoph A."/>
            <person name="Burstein D."/>
            <person name="Anantharaman K."/>
            <person name="Lane K.R."/>
            <person name="Thomas B.C."/>
            <person name="Pan C."/>
            <person name="Northen T.R."/>
            <person name="Banfield J.F."/>
        </authorList>
    </citation>
    <scope>NUCLEOTIDE SEQUENCE [LARGE SCALE GENOMIC DNA]</scope>
    <source>
        <strain evidence="4">NP_8</strain>
    </source>
</reference>